<evidence type="ECO:0000313" key="2">
    <source>
        <dbReference type="EMBL" id="KAB2570883.1"/>
    </source>
</evidence>
<dbReference type="OrthoDB" id="3798386at2759"/>
<comment type="caution">
    <text evidence="2">The sequence shown here is derived from an EMBL/GenBank/DDBJ whole genome shotgun (WGS) entry which is preliminary data.</text>
</comment>
<keyword evidence="3" id="KW-1185">Reference proteome</keyword>
<evidence type="ECO:0000313" key="3">
    <source>
        <dbReference type="Proteomes" id="UP000325902"/>
    </source>
</evidence>
<proteinExistence type="predicted"/>
<name>A0A5N5CZS8_9PEZI</name>
<reference evidence="2 3" key="1">
    <citation type="journal article" date="2019" name="Sci. Rep.">
        <title>A multi-omics analysis of the grapevine pathogen Lasiodiplodia theobromae reveals that temperature affects the expression of virulence- and pathogenicity-related genes.</title>
        <authorList>
            <person name="Felix C."/>
            <person name="Meneses R."/>
            <person name="Goncalves M.F.M."/>
            <person name="Tilleman L."/>
            <person name="Duarte A.S."/>
            <person name="Jorrin-Novo J.V."/>
            <person name="Van de Peer Y."/>
            <person name="Deforce D."/>
            <person name="Van Nieuwerburgh F."/>
            <person name="Esteves A.C."/>
            <person name="Alves A."/>
        </authorList>
    </citation>
    <scope>NUCLEOTIDE SEQUENCE [LARGE SCALE GENOMIC DNA]</scope>
    <source>
        <strain evidence="2 3">LA-SOL3</strain>
    </source>
</reference>
<dbReference type="AlphaFoldDB" id="A0A5N5CZS8"/>
<evidence type="ECO:0000256" key="1">
    <source>
        <dbReference type="SAM" id="MobiDB-lite"/>
    </source>
</evidence>
<dbReference type="Proteomes" id="UP000325902">
    <property type="component" value="Unassembled WGS sequence"/>
</dbReference>
<accession>A0A5N5CZS8</accession>
<dbReference type="InterPro" id="IPR021858">
    <property type="entry name" value="Fun_TF"/>
</dbReference>
<dbReference type="EMBL" id="VCHE01000118">
    <property type="protein sequence ID" value="KAB2570883.1"/>
    <property type="molecule type" value="Genomic_DNA"/>
</dbReference>
<sequence length="244" mass="27358">MLEMQEDETQNNFAPEFYGWVTHPIFAFSPRLINPLLKIGRNLRLQTWQAVQPPSQESMVVEAHPNVPKPPVAEDAQILSLEEELRLARDGDTETEAHRISSSGDGGSDNAGDPMPLVCLNEAMHAAARILIDSRLRRLPFTAPSIREHVNRVVCETSKITDASRVSHALAFPLFVAGCEAVDTAARETIASRLVRQRGLLFNPPGYLVKILRRVWGIRDADPGLDWTAWTSEISHDFCYYNLF</sequence>
<organism evidence="2 3">
    <name type="scientific">Lasiodiplodia theobromae</name>
    <dbReference type="NCBI Taxonomy" id="45133"/>
    <lineage>
        <taxon>Eukaryota</taxon>
        <taxon>Fungi</taxon>
        <taxon>Dikarya</taxon>
        <taxon>Ascomycota</taxon>
        <taxon>Pezizomycotina</taxon>
        <taxon>Dothideomycetes</taxon>
        <taxon>Dothideomycetes incertae sedis</taxon>
        <taxon>Botryosphaeriales</taxon>
        <taxon>Botryosphaeriaceae</taxon>
        <taxon>Lasiodiplodia</taxon>
    </lineage>
</organism>
<gene>
    <name evidence="2" type="ORF">DBV05_g10462</name>
</gene>
<feature type="compositionally biased region" description="Basic and acidic residues" evidence="1">
    <location>
        <begin position="89"/>
        <end position="99"/>
    </location>
</feature>
<dbReference type="Pfam" id="PF11951">
    <property type="entry name" value="Fungal_trans_2"/>
    <property type="match status" value="1"/>
</dbReference>
<feature type="region of interest" description="Disordered" evidence="1">
    <location>
        <begin position="89"/>
        <end position="113"/>
    </location>
</feature>
<protein>
    <submittedName>
        <fullName evidence="2">Uncharacterized protein</fullName>
    </submittedName>
</protein>